<protein>
    <recommendedName>
        <fullName evidence="1">Ubiquitin-like domain-containing protein</fullName>
    </recommendedName>
</protein>
<proteinExistence type="predicted"/>
<dbReference type="Proteomes" id="UP001415857">
    <property type="component" value="Unassembled WGS sequence"/>
</dbReference>
<dbReference type="Gene3D" id="3.10.20.90">
    <property type="entry name" value="Phosphatidylinositol 3-kinase Catalytic Subunit, Chain A, domain 1"/>
    <property type="match status" value="1"/>
</dbReference>
<dbReference type="SUPFAM" id="SSF54236">
    <property type="entry name" value="Ubiquitin-like"/>
    <property type="match status" value="1"/>
</dbReference>
<dbReference type="PROSITE" id="PS50053">
    <property type="entry name" value="UBIQUITIN_2"/>
    <property type="match status" value="1"/>
</dbReference>
<dbReference type="CDD" id="cd17058">
    <property type="entry name" value="Ubl_SNRNP25"/>
    <property type="match status" value="1"/>
</dbReference>
<evidence type="ECO:0000313" key="3">
    <source>
        <dbReference type="Proteomes" id="UP001415857"/>
    </source>
</evidence>
<dbReference type="EMBL" id="JBBPBK010000008">
    <property type="protein sequence ID" value="KAK9279813.1"/>
    <property type="molecule type" value="Genomic_DNA"/>
</dbReference>
<dbReference type="InterPro" id="IPR000626">
    <property type="entry name" value="Ubiquitin-like_dom"/>
</dbReference>
<dbReference type="PANTHER" id="PTHR14942">
    <property type="entry name" value="U11/U12 SMALL NUCLEAR RIBONUCLEOPROTEIN 25 KDA PROTEIN"/>
    <property type="match status" value="1"/>
</dbReference>
<evidence type="ECO:0000259" key="1">
    <source>
        <dbReference type="PROSITE" id="PS50053"/>
    </source>
</evidence>
<reference evidence="2 3" key="1">
    <citation type="journal article" date="2024" name="Plant J.">
        <title>Genome sequences and population genomics reveal climatic adaptation and genomic divergence between two closely related sweetgum species.</title>
        <authorList>
            <person name="Xu W.Q."/>
            <person name="Ren C.Q."/>
            <person name="Zhang X.Y."/>
            <person name="Comes H.P."/>
            <person name="Liu X.H."/>
            <person name="Li Y.G."/>
            <person name="Kettle C.J."/>
            <person name="Jalonen R."/>
            <person name="Gaisberger H."/>
            <person name="Ma Y.Z."/>
            <person name="Qiu Y.X."/>
        </authorList>
    </citation>
    <scope>NUCLEOTIDE SEQUENCE [LARGE SCALE GENOMIC DNA]</scope>
    <source>
        <strain evidence="2">Hangzhou</strain>
    </source>
</reference>
<dbReference type="PANTHER" id="PTHR14942:SF2">
    <property type="entry name" value="UBIQUITIN-LIKE SUPERFAMILY PROTEIN"/>
    <property type="match status" value="1"/>
</dbReference>
<feature type="domain" description="Ubiquitin-like" evidence="1">
    <location>
        <begin position="49"/>
        <end position="132"/>
    </location>
</feature>
<dbReference type="AlphaFoldDB" id="A0AAP0RLJ2"/>
<name>A0AAP0RLJ2_LIQFO</name>
<gene>
    <name evidence="2" type="ORF">L1049_013495</name>
</gene>
<sequence length="249" mass="28951">MLRNAKSDFIPRVSLGRRSSGASPLSPLLLIDGHFRKSCSYNKLPPHPLKLSVLKLDGSSFEIEVTKSATVAELKQAVEGVFSHLPKKGPGKISWPHVWGHFCLSYDGQKLVTEDEYIKDYGVKDGDQLQFIRHGTINYNLIKRQSKKRISWKQRWMSTSRLDSCEEMEENGTQDHENDKDLIRQKGCRLAHFLKGWFSYSRLATRVKTRFEGKERPIRSSSGFFSRVRKIMHLYSNKSYSRREKWRKD</sequence>
<dbReference type="InterPro" id="IPR039690">
    <property type="entry name" value="SNRNP25"/>
</dbReference>
<evidence type="ECO:0000313" key="2">
    <source>
        <dbReference type="EMBL" id="KAK9279813.1"/>
    </source>
</evidence>
<dbReference type="InterPro" id="IPR029071">
    <property type="entry name" value="Ubiquitin-like_domsf"/>
</dbReference>
<comment type="caution">
    <text evidence="2">The sequence shown here is derived from an EMBL/GenBank/DDBJ whole genome shotgun (WGS) entry which is preliminary data.</text>
</comment>
<keyword evidence="3" id="KW-1185">Reference proteome</keyword>
<dbReference type="Pfam" id="PF18036">
    <property type="entry name" value="Ubiquitin_4"/>
    <property type="match status" value="1"/>
</dbReference>
<dbReference type="InterPro" id="IPR040610">
    <property type="entry name" value="SNRNP25_ubiquitin"/>
</dbReference>
<dbReference type="GO" id="GO:0000398">
    <property type="term" value="P:mRNA splicing, via spliceosome"/>
    <property type="evidence" value="ECO:0007669"/>
    <property type="project" value="InterPro"/>
</dbReference>
<accession>A0AAP0RLJ2</accession>
<organism evidence="2 3">
    <name type="scientific">Liquidambar formosana</name>
    <name type="common">Formosan gum</name>
    <dbReference type="NCBI Taxonomy" id="63359"/>
    <lineage>
        <taxon>Eukaryota</taxon>
        <taxon>Viridiplantae</taxon>
        <taxon>Streptophyta</taxon>
        <taxon>Embryophyta</taxon>
        <taxon>Tracheophyta</taxon>
        <taxon>Spermatophyta</taxon>
        <taxon>Magnoliopsida</taxon>
        <taxon>eudicotyledons</taxon>
        <taxon>Gunneridae</taxon>
        <taxon>Pentapetalae</taxon>
        <taxon>Saxifragales</taxon>
        <taxon>Altingiaceae</taxon>
        <taxon>Liquidambar</taxon>
    </lineage>
</organism>